<dbReference type="Pfam" id="PF01259">
    <property type="entry name" value="SAICAR_synt"/>
    <property type="match status" value="1"/>
</dbReference>
<dbReference type="InterPro" id="IPR028923">
    <property type="entry name" value="SAICAR_synt/ADE2_N"/>
</dbReference>
<dbReference type="GO" id="GO:0006189">
    <property type="term" value="P:'de novo' IMP biosynthetic process"/>
    <property type="evidence" value="ECO:0007669"/>
    <property type="project" value="UniProtKB-UniRule"/>
</dbReference>
<comment type="caution">
    <text evidence="8">The sequence shown here is derived from an EMBL/GenBank/DDBJ whole genome shotgun (WGS) entry which is preliminary data.</text>
</comment>
<protein>
    <recommendedName>
        <fullName evidence="6">Phosphoribosylaminoimidazole-succinocarboxamide synthase</fullName>
        <ecNumber evidence="6">6.3.2.6</ecNumber>
    </recommendedName>
    <alternativeName>
        <fullName evidence="6">SAICAR synthetase</fullName>
    </alternativeName>
</protein>
<evidence type="ECO:0000313" key="9">
    <source>
        <dbReference type="EMBL" id="MBS3062813.1"/>
    </source>
</evidence>
<evidence type="ECO:0000256" key="4">
    <source>
        <dbReference type="ARBA" id="ARBA00022755"/>
    </source>
</evidence>
<dbReference type="SUPFAM" id="SSF56104">
    <property type="entry name" value="SAICAR synthase-like"/>
    <property type="match status" value="1"/>
</dbReference>
<name>A0A7J4JF82_9ARCH</name>
<dbReference type="PANTHER" id="PTHR43700:SF1">
    <property type="entry name" value="PHOSPHORIBOSYLAMINOIMIDAZOLE-SUCCINOCARBOXAMIDE SYNTHASE"/>
    <property type="match status" value="1"/>
</dbReference>
<evidence type="ECO:0000256" key="6">
    <source>
        <dbReference type="HAMAP-Rule" id="MF_00137"/>
    </source>
</evidence>
<dbReference type="Proteomes" id="UP000678237">
    <property type="component" value="Unassembled WGS sequence"/>
</dbReference>
<reference evidence="10" key="1">
    <citation type="journal article" date="2020" name="bioRxiv">
        <title>A rank-normalized archaeal taxonomy based on genome phylogeny resolves widespread incomplete and uneven classifications.</title>
        <authorList>
            <person name="Rinke C."/>
            <person name="Chuvochina M."/>
            <person name="Mussig A.J."/>
            <person name="Chaumeil P.-A."/>
            <person name="Waite D.W."/>
            <person name="Whitman W.B."/>
            <person name="Parks D.H."/>
            <person name="Hugenholtz P."/>
        </authorList>
    </citation>
    <scope>NUCLEOTIDE SEQUENCE [LARGE SCALE GENOMIC DNA]</scope>
</reference>
<dbReference type="HAMAP" id="MF_00137">
    <property type="entry name" value="SAICAR_synth"/>
    <property type="match status" value="1"/>
</dbReference>
<dbReference type="GO" id="GO:0005737">
    <property type="term" value="C:cytoplasm"/>
    <property type="evidence" value="ECO:0007669"/>
    <property type="project" value="TreeGrafter"/>
</dbReference>
<dbReference type="Proteomes" id="UP000564964">
    <property type="component" value="Unassembled WGS sequence"/>
</dbReference>
<sequence>MALTGKGLTQSGSVKILTIQKKATEQAMGVGVFQFTDDYSIFDYGKMPDPIPGKGESLCRQAAYNFEQLEKLGIPSHYRRLVSSTEMEVNLVRILFPQKGELRKGMGNYLVPLEVIFRNSLPAGSSVFKRLQSGQLPLSQLGLKEMPRPGARLPKPIMDVSTKLEPTDRYLSWEEALELSCLSRKEIEELKDKALRINDFISGKAEEIGLEHADGKVEFGYTPDKKLVLVDVAGTLDEDRMLYKGVHVSKQVVRDYYKTTPWYAALEAAKARGQPKEQYPVPEHLPRELLEITGNLYKSVCEAWTGRKTWGAPAIQAVVDDYLAFLDQLKVRAR</sequence>
<proteinExistence type="inferred from homology"/>
<keyword evidence="5 6" id="KW-0067">ATP-binding</keyword>
<dbReference type="Gene3D" id="3.30.200.20">
    <property type="entry name" value="Phosphorylase Kinase, domain 1"/>
    <property type="match status" value="1"/>
</dbReference>
<evidence type="ECO:0000256" key="2">
    <source>
        <dbReference type="ARBA" id="ARBA00022598"/>
    </source>
</evidence>
<dbReference type="AlphaFoldDB" id="A0A7J4JF82"/>
<evidence type="ECO:0000256" key="5">
    <source>
        <dbReference type="ARBA" id="ARBA00022840"/>
    </source>
</evidence>
<dbReference type="PANTHER" id="PTHR43700">
    <property type="entry name" value="PHOSPHORIBOSYLAMINOIMIDAZOLE-SUCCINOCARBOXAMIDE SYNTHASE"/>
    <property type="match status" value="1"/>
</dbReference>
<accession>A0A7J4JF82</accession>
<dbReference type="UniPathway" id="UPA00074">
    <property type="reaction ID" value="UER00131"/>
</dbReference>
<keyword evidence="2 6" id="KW-0436">Ligase</keyword>
<dbReference type="EC" id="6.3.2.6" evidence="6"/>
<evidence type="ECO:0000313" key="8">
    <source>
        <dbReference type="EMBL" id="HIH16378.1"/>
    </source>
</evidence>
<organism evidence="8 10">
    <name type="scientific">Candidatus Iainarchaeum sp</name>
    <dbReference type="NCBI Taxonomy" id="3101447"/>
    <lineage>
        <taxon>Archaea</taxon>
        <taxon>Candidatus Iainarchaeota</taxon>
        <taxon>Candidatus Iainarchaeia</taxon>
        <taxon>Candidatus Iainarchaeales</taxon>
        <taxon>Candidatus Iainarchaeaceae</taxon>
        <taxon>Candidatus Iainarchaeum</taxon>
    </lineage>
</organism>
<dbReference type="GO" id="GO:0005524">
    <property type="term" value="F:ATP binding"/>
    <property type="evidence" value="ECO:0007669"/>
    <property type="project" value="UniProtKB-KW"/>
</dbReference>
<evidence type="ECO:0000256" key="3">
    <source>
        <dbReference type="ARBA" id="ARBA00022741"/>
    </source>
</evidence>
<gene>
    <name evidence="6" type="primary">purC</name>
    <name evidence="8" type="ORF">HA252_03160</name>
    <name evidence="9" type="ORF">J4203_02990</name>
</gene>
<comment type="catalytic activity">
    <reaction evidence="6">
        <text>5-amino-1-(5-phospho-D-ribosyl)imidazole-4-carboxylate + L-aspartate + ATP = (2S)-2-[5-amino-1-(5-phospho-beta-D-ribosyl)imidazole-4-carboxamido]succinate + ADP + phosphate + 2 H(+)</text>
        <dbReference type="Rhea" id="RHEA:22628"/>
        <dbReference type="ChEBI" id="CHEBI:15378"/>
        <dbReference type="ChEBI" id="CHEBI:29991"/>
        <dbReference type="ChEBI" id="CHEBI:30616"/>
        <dbReference type="ChEBI" id="CHEBI:43474"/>
        <dbReference type="ChEBI" id="CHEBI:58443"/>
        <dbReference type="ChEBI" id="CHEBI:77657"/>
        <dbReference type="ChEBI" id="CHEBI:456216"/>
        <dbReference type="EC" id="6.3.2.6"/>
    </reaction>
</comment>
<evidence type="ECO:0000256" key="1">
    <source>
        <dbReference type="ARBA" id="ARBA00004672"/>
    </source>
</evidence>
<comment type="pathway">
    <text evidence="1 6">Purine metabolism; IMP biosynthesis via de novo pathway; 5-amino-1-(5-phospho-D-ribosyl)imidazole-4-carboxamide from 5-amino-1-(5-phospho-D-ribosyl)imidazole-4-carboxylate: step 1/2.</text>
</comment>
<keyword evidence="3 6" id="KW-0547">Nucleotide-binding</keyword>
<reference evidence="9" key="3">
    <citation type="submission" date="2021-05" db="EMBL/GenBank/DDBJ databases">
        <title>Protein family content uncovers lineage relationships and bacterial pathway maintenance mechanisms in DPANN archaea.</title>
        <authorList>
            <person name="Castelle C.J."/>
            <person name="Meheust R."/>
            <person name="Jaffe A.L."/>
            <person name="Seitz K."/>
            <person name="Gong X."/>
            <person name="Baker B.J."/>
            <person name="Banfield J.F."/>
        </authorList>
    </citation>
    <scope>NUCLEOTIDE SEQUENCE</scope>
    <source>
        <strain evidence="9">RIFCSPLOWO2_01_FULL_58_19</strain>
    </source>
</reference>
<feature type="domain" description="SAICAR synthetase/ADE2 N-terminal" evidence="7">
    <location>
        <begin position="31"/>
        <end position="259"/>
    </location>
</feature>
<dbReference type="EMBL" id="JAGVWE010000003">
    <property type="protein sequence ID" value="MBS3062813.1"/>
    <property type="molecule type" value="Genomic_DNA"/>
</dbReference>
<evidence type="ECO:0000259" key="7">
    <source>
        <dbReference type="Pfam" id="PF01259"/>
    </source>
</evidence>
<dbReference type="EMBL" id="DUGH01000078">
    <property type="protein sequence ID" value="HIH16378.1"/>
    <property type="molecule type" value="Genomic_DNA"/>
</dbReference>
<dbReference type="GO" id="GO:0004639">
    <property type="term" value="F:phosphoribosylaminoimidazolesuccinocarboxamide synthase activity"/>
    <property type="evidence" value="ECO:0007669"/>
    <property type="project" value="UniProtKB-UniRule"/>
</dbReference>
<keyword evidence="4 6" id="KW-0658">Purine biosynthesis</keyword>
<comment type="similarity">
    <text evidence="6">Belongs to the SAICAR synthetase family.</text>
</comment>
<reference evidence="9" key="2">
    <citation type="submission" date="2021-03" db="EMBL/GenBank/DDBJ databases">
        <authorList>
            <person name="Jaffe A."/>
        </authorList>
    </citation>
    <scope>NUCLEOTIDE SEQUENCE</scope>
    <source>
        <strain evidence="9">RIFCSPLOWO2_01_FULL_58_19</strain>
    </source>
</reference>
<dbReference type="Gene3D" id="3.30.470.20">
    <property type="entry name" value="ATP-grasp fold, B domain"/>
    <property type="match status" value="1"/>
</dbReference>
<evidence type="ECO:0000313" key="10">
    <source>
        <dbReference type="Proteomes" id="UP000564964"/>
    </source>
</evidence>